<evidence type="ECO:0000313" key="2">
    <source>
        <dbReference type="EnsemblProtists" id="HpaP800567"/>
    </source>
</evidence>
<reference evidence="3" key="1">
    <citation type="journal article" date="2010" name="Science">
        <title>Signatures of adaptation to obligate biotrophy in the Hyaloperonospora arabidopsidis genome.</title>
        <authorList>
            <person name="Baxter L."/>
            <person name="Tripathy S."/>
            <person name="Ishaque N."/>
            <person name="Boot N."/>
            <person name="Cabral A."/>
            <person name="Kemen E."/>
            <person name="Thines M."/>
            <person name="Ah-Fong A."/>
            <person name="Anderson R."/>
            <person name="Badejoko W."/>
            <person name="Bittner-Eddy P."/>
            <person name="Boore J.L."/>
            <person name="Chibucos M.C."/>
            <person name="Coates M."/>
            <person name="Dehal P."/>
            <person name="Delehaunty K."/>
            <person name="Dong S."/>
            <person name="Downton P."/>
            <person name="Dumas B."/>
            <person name="Fabro G."/>
            <person name="Fronick C."/>
            <person name="Fuerstenberg S.I."/>
            <person name="Fulton L."/>
            <person name="Gaulin E."/>
            <person name="Govers F."/>
            <person name="Hughes L."/>
            <person name="Humphray S."/>
            <person name="Jiang R.H."/>
            <person name="Judelson H."/>
            <person name="Kamoun S."/>
            <person name="Kyung K."/>
            <person name="Meijer H."/>
            <person name="Minx P."/>
            <person name="Morris P."/>
            <person name="Nelson J."/>
            <person name="Phuntumart V."/>
            <person name="Qutob D."/>
            <person name="Rehmany A."/>
            <person name="Rougon-Cardoso A."/>
            <person name="Ryden P."/>
            <person name="Torto-Alalibo T."/>
            <person name="Studholme D."/>
            <person name="Wang Y."/>
            <person name="Win J."/>
            <person name="Wood J."/>
            <person name="Clifton S.W."/>
            <person name="Rogers J."/>
            <person name="Van den Ackerveken G."/>
            <person name="Jones J.D."/>
            <person name="McDowell J.M."/>
            <person name="Beynon J."/>
            <person name="Tyler B.M."/>
        </authorList>
    </citation>
    <scope>NUCLEOTIDE SEQUENCE [LARGE SCALE GENOMIC DNA]</scope>
    <source>
        <strain evidence="3">Emoy2</strain>
    </source>
</reference>
<organism evidence="2 3">
    <name type="scientific">Hyaloperonospora arabidopsidis (strain Emoy2)</name>
    <name type="common">Downy mildew agent</name>
    <name type="synonym">Peronospora arabidopsidis</name>
    <dbReference type="NCBI Taxonomy" id="559515"/>
    <lineage>
        <taxon>Eukaryota</taxon>
        <taxon>Sar</taxon>
        <taxon>Stramenopiles</taxon>
        <taxon>Oomycota</taxon>
        <taxon>Peronosporomycetes</taxon>
        <taxon>Peronosporales</taxon>
        <taxon>Peronosporaceae</taxon>
        <taxon>Hyaloperonospora</taxon>
    </lineage>
</organism>
<accession>M4B2R9</accession>
<feature type="compositionally biased region" description="Basic and acidic residues" evidence="1">
    <location>
        <begin position="35"/>
        <end position="66"/>
    </location>
</feature>
<dbReference type="AlphaFoldDB" id="M4B2R9"/>
<feature type="region of interest" description="Disordered" evidence="1">
    <location>
        <begin position="27"/>
        <end position="66"/>
    </location>
</feature>
<evidence type="ECO:0000256" key="1">
    <source>
        <dbReference type="SAM" id="MobiDB-lite"/>
    </source>
</evidence>
<dbReference type="VEuPathDB" id="FungiDB:HpaG800567"/>
<dbReference type="InParanoid" id="M4B2R9"/>
<dbReference type="Proteomes" id="UP000011713">
    <property type="component" value="Unassembled WGS sequence"/>
</dbReference>
<dbReference type="EnsemblProtists" id="HpaT800567">
    <property type="protein sequence ID" value="HpaP800567"/>
    <property type="gene ID" value="HpaG800567"/>
</dbReference>
<protein>
    <submittedName>
        <fullName evidence="2">Uncharacterized protein</fullName>
    </submittedName>
</protein>
<evidence type="ECO:0000313" key="3">
    <source>
        <dbReference type="Proteomes" id="UP000011713"/>
    </source>
</evidence>
<dbReference type="HOGENOM" id="CLU_2836693_0_0_1"/>
<sequence>MMETVGWKRWTKWDQTTGRHQTRRVVLPASAGSKGWERDEGGRNQRPDCLRLSRVDTLDKDHRHPP</sequence>
<reference evidence="2" key="2">
    <citation type="submission" date="2015-06" db="UniProtKB">
        <authorList>
            <consortium name="EnsemblProtists"/>
        </authorList>
    </citation>
    <scope>IDENTIFICATION</scope>
    <source>
        <strain evidence="2">Emoy2</strain>
    </source>
</reference>
<proteinExistence type="predicted"/>
<dbReference type="EMBL" id="JH598094">
    <property type="status" value="NOT_ANNOTATED_CDS"/>
    <property type="molecule type" value="Genomic_DNA"/>
</dbReference>
<keyword evidence="3" id="KW-1185">Reference proteome</keyword>
<name>M4B2R9_HYAAE</name>